<organism evidence="1">
    <name type="scientific">Arundo donax</name>
    <name type="common">Giant reed</name>
    <name type="synonym">Donax arundinaceus</name>
    <dbReference type="NCBI Taxonomy" id="35708"/>
    <lineage>
        <taxon>Eukaryota</taxon>
        <taxon>Viridiplantae</taxon>
        <taxon>Streptophyta</taxon>
        <taxon>Embryophyta</taxon>
        <taxon>Tracheophyta</taxon>
        <taxon>Spermatophyta</taxon>
        <taxon>Magnoliopsida</taxon>
        <taxon>Liliopsida</taxon>
        <taxon>Poales</taxon>
        <taxon>Poaceae</taxon>
        <taxon>PACMAD clade</taxon>
        <taxon>Arundinoideae</taxon>
        <taxon>Arundineae</taxon>
        <taxon>Arundo</taxon>
    </lineage>
</organism>
<reference evidence="1" key="1">
    <citation type="submission" date="2014-09" db="EMBL/GenBank/DDBJ databases">
        <authorList>
            <person name="Magalhaes I.L.F."/>
            <person name="Oliveira U."/>
            <person name="Santos F.R."/>
            <person name="Vidigal T.H.D.A."/>
            <person name="Brescovit A.D."/>
            <person name="Santos A.J."/>
        </authorList>
    </citation>
    <scope>NUCLEOTIDE SEQUENCE</scope>
    <source>
        <tissue evidence="1">Shoot tissue taken approximately 20 cm above the soil surface</tissue>
    </source>
</reference>
<protein>
    <submittedName>
        <fullName evidence="1">Uncharacterized protein</fullName>
    </submittedName>
</protein>
<accession>A0A0A9E3Z5</accession>
<sequence length="77" mass="8840">MKMGTPKTAPQRLLEGEDLDVMKLLQGTAESLLDPNENKQQDFENLLQLSQQPENLVKFHMHNQKLPLLKRMLSVQA</sequence>
<name>A0A0A9E3Z5_ARUDO</name>
<evidence type="ECO:0000313" key="1">
    <source>
        <dbReference type="EMBL" id="JAD93753.1"/>
    </source>
</evidence>
<reference evidence="1" key="2">
    <citation type="journal article" date="2015" name="Data Brief">
        <title>Shoot transcriptome of the giant reed, Arundo donax.</title>
        <authorList>
            <person name="Barrero R.A."/>
            <person name="Guerrero F.D."/>
            <person name="Moolhuijzen P."/>
            <person name="Goolsby J.A."/>
            <person name="Tidwell J."/>
            <person name="Bellgard S.E."/>
            <person name="Bellgard M.I."/>
        </authorList>
    </citation>
    <scope>NUCLEOTIDE SEQUENCE</scope>
    <source>
        <tissue evidence="1">Shoot tissue taken approximately 20 cm above the soil surface</tissue>
    </source>
</reference>
<dbReference type="EMBL" id="GBRH01204142">
    <property type="protein sequence ID" value="JAD93753.1"/>
    <property type="molecule type" value="Transcribed_RNA"/>
</dbReference>
<proteinExistence type="predicted"/>
<dbReference type="AlphaFoldDB" id="A0A0A9E3Z5"/>